<sequence>MTERKMPQLKQQRSIDTRDALLSGAARVFARATYAEARYRDVAVESGVSEGALYFHFRSKADLARAVLDEQQERMTSVLVRVEEEPGTGRAQLLRLMRDLGELIARDEVVQAGIRLAGQPSSEVMAEASEPYLEWVRVTRTFLERGLEDGSVRSDADIDLLAELFNTVFVGSQVLSGLEDGWKSLPQRMQRLMPTLEALLAE</sequence>
<dbReference type="PANTHER" id="PTHR30055">
    <property type="entry name" value="HTH-TYPE TRANSCRIPTIONAL REGULATOR RUTR"/>
    <property type="match status" value="1"/>
</dbReference>
<feature type="domain" description="HTH tetR-type" evidence="5">
    <location>
        <begin position="15"/>
        <end position="75"/>
    </location>
</feature>
<dbReference type="Pfam" id="PF00440">
    <property type="entry name" value="TetR_N"/>
    <property type="match status" value="1"/>
</dbReference>
<evidence type="ECO:0000256" key="4">
    <source>
        <dbReference type="PROSITE-ProRule" id="PRU00335"/>
    </source>
</evidence>
<dbReference type="InterPro" id="IPR009057">
    <property type="entry name" value="Homeodomain-like_sf"/>
</dbReference>
<dbReference type="InterPro" id="IPR047923">
    <property type="entry name" value="ArpA-like"/>
</dbReference>
<evidence type="ECO:0000256" key="3">
    <source>
        <dbReference type="ARBA" id="ARBA00023163"/>
    </source>
</evidence>
<name>A0ABT0FBI1_9MICO</name>
<dbReference type="InterPro" id="IPR036271">
    <property type="entry name" value="Tet_transcr_reg_TetR-rel_C_sf"/>
</dbReference>
<accession>A0ABT0FBI1</accession>
<dbReference type="SUPFAM" id="SSF46689">
    <property type="entry name" value="Homeodomain-like"/>
    <property type="match status" value="1"/>
</dbReference>
<keyword evidence="1" id="KW-0805">Transcription regulation</keyword>
<dbReference type="EMBL" id="JAHWXN010000001">
    <property type="protein sequence ID" value="MCK2035072.1"/>
    <property type="molecule type" value="Genomic_DNA"/>
</dbReference>
<dbReference type="InterPro" id="IPR050109">
    <property type="entry name" value="HTH-type_TetR-like_transc_reg"/>
</dbReference>
<dbReference type="PROSITE" id="PS50977">
    <property type="entry name" value="HTH_TETR_2"/>
    <property type="match status" value="1"/>
</dbReference>
<dbReference type="SUPFAM" id="SSF48498">
    <property type="entry name" value="Tetracyclin repressor-like, C-terminal domain"/>
    <property type="match status" value="1"/>
</dbReference>
<dbReference type="InterPro" id="IPR001647">
    <property type="entry name" value="HTH_TetR"/>
</dbReference>
<evidence type="ECO:0000256" key="2">
    <source>
        <dbReference type="ARBA" id="ARBA00023125"/>
    </source>
</evidence>
<organism evidence="6 7">
    <name type="scientific">Microbacterium croceum</name>
    <dbReference type="NCBI Taxonomy" id="2851645"/>
    <lineage>
        <taxon>Bacteria</taxon>
        <taxon>Bacillati</taxon>
        <taxon>Actinomycetota</taxon>
        <taxon>Actinomycetes</taxon>
        <taxon>Micrococcales</taxon>
        <taxon>Microbacteriaceae</taxon>
        <taxon>Microbacterium</taxon>
    </lineage>
</organism>
<dbReference type="RefSeq" id="WP_247628510.1">
    <property type="nucleotide sequence ID" value="NZ_JAHWXN010000001.1"/>
</dbReference>
<dbReference type="Pfam" id="PF21935">
    <property type="entry name" value="TetR_C_45"/>
    <property type="match status" value="1"/>
</dbReference>
<keyword evidence="3" id="KW-0804">Transcription</keyword>
<dbReference type="PRINTS" id="PR00455">
    <property type="entry name" value="HTHTETR"/>
</dbReference>
<feature type="DNA-binding region" description="H-T-H motif" evidence="4">
    <location>
        <begin position="38"/>
        <end position="57"/>
    </location>
</feature>
<evidence type="ECO:0000313" key="6">
    <source>
        <dbReference type="EMBL" id="MCK2035072.1"/>
    </source>
</evidence>
<keyword evidence="2 4" id="KW-0238">DNA-binding</keyword>
<evidence type="ECO:0000256" key="1">
    <source>
        <dbReference type="ARBA" id="ARBA00023015"/>
    </source>
</evidence>
<dbReference type="InterPro" id="IPR054126">
    <property type="entry name" value="CprB_TetR_C"/>
</dbReference>
<dbReference type="Proteomes" id="UP001300096">
    <property type="component" value="Unassembled WGS sequence"/>
</dbReference>
<dbReference type="Gene3D" id="1.10.357.10">
    <property type="entry name" value="Tetracycline Repressor, domain 2"/>
    <property type="match status" value="1"/>
</dbReference>
<reference evidence="6 7" key="1">
    <citation type="submission" date="2021-06" db="EMBL/GenBank/DDBJ databases">
        <title>Genome-based taxonomic framework of Microbacterium strains isolated from marine environment, the description of four new species and reclassification of four preexisting species.</title>
        <authorList>
            <person name="Lee S.D."/>
            <person name="Kim S.-M."/>
            <person name="Byeon Y.-S."/>
            <person name="Yang H.L."/>
            <person name="Kim I.S."/>
        </authorList>
    </citation>
    <scope>NUCLEOTIDE SEQUENCE [LARGE SCALE GENOMIC DNA]</scope>
    <source>
        <strain evidence="6 7">SSW1-49</strain>
    </source>
</reference>
<protein>
    <submittedName>
        <fullName evidence="6">TetR/AcrR family transcriptional regulator</fullName>
    </submittedName>
</protein>
<proteinExistence type="predicted"/>
<keyword evidence="7" id="KW-1185">Reference proteome</keyword>
<dbReference type="PANTHER" id="PTHR30055:SF234">
    <property type="entry name" value="HTH-TYPE TRANSCRIPTIONAL REGULATOR BETI"/>
    <property type="match status" value="1"/>
</dbReference>
<evidence type="ECO:0000259" key="5">
    <source>
        <dbReference type="PROSITE" id="PS50977"/>
    </source>
</evidence>
<comment type="caution">
    <text evidence="6">The sequence shown here is derived from an EMBL/GenBank/DDBJ whole genome shotgun (WGS) entry which is preliminary data.</text>
</comment>
<gene>
    <name evidence="6" type="ORF">KZC51_02890</name>
</gene>
<dbReference type="NCBIfam" id="NF041196">
    <property type="entry name" value="ScbR_bind_reg"/>
    <property type="match status" value="1"/>
</dbReference>
<evidence type="ECO:0000313" key="7">
    <source>
        <dbReference type="Proteomes" id="UP001300096"/>
    </source>
</evidence>